<dbReference type="SUPFAM" id="SSF47384">
    <property type="entry name" value="Homodimeric domain of signal transducing histidine kinase"/>
    <property type="match status" value="1"/>
</dbReference>
<keyword evidence="8" id="KW-0472">Membrane</keyword>
<dbReference type="InterPro" id="IPR050736">
    <property type="entry name" value="Sensor_HK_Regulatory"/>
</dbReference>
<evidence type="ECO:0000259" key="9">
    <source>
        <dbReference type="PROSITE" id="PS50109"/>
    </source>
</evidence>
<evidence type="ECO:0000256" key="3">
    <source>
        <dbReference type="ARBA" id="ARBA00022553"/>
    </source>
</evidence>
<dbReference type="Pfam" id="PF25487">
    <property type="entry name" value="ETR1_N"/>
    <property type="match status" value="1"/>
</dbReference>
<dbReference type="SMART" id="SM00387">
    <property type="entry name" value="HATPase_c"/>
    <property type="match status" value="1"/>
</dbReference>
<dbReference type="Gene3D" id="3.30.565.10">
    <property type="entry name" value="Histidine kinase-like ATPase, C-terminal domain"/>
    <property type="match status" value="1"/>
</dbReference>
<dbReference type="SUPFAM" id="SSF55874">
    <property type="entry name" value="ATPase domain of HSP90 chaperone/DNA topoisomerase II/histidine kinase"/>
    <property type="match status" value="1"/>
</dbReference>
<gene>
    <name evidence="10" type="ORF">JN11_01078</name>
</gene>
<dbReference type="FunFam" id="3.30.565.10:FF:000006">
    <property type="entry name" value="Sensor histidine kinase WalK"/>
    <property type="match status" value="1"/>
</dbReference>
<keyword evidence="7" id="KW-0175">Coiled coil</keyword>
<reference evidence="10 11" key="1">
    <citation type="submission" date="2019-07" db="EMBL/GenBank/DDBJ databases">
        <title>Genomic Encyclopedia of Archaeal and Bacterial Type Strains, Phase II (KMG-II): from individual species to whole genera.</title>
        <authorList>
            <person name="Goeker M."/>
        </authorList>
    </citation>
    <scope>NUCLEOTIDE SEQUENCE [LARGE SCALE GENOMIC DNA]</scope>
    <source>
        <strain evidence="10 11">ATCC BAA-1854</strain>
    </source>
</reference>
<keyword evidence="11" id="KW-1185">Reference proteome</keyword>
<dbReference type="GO" id="GO:0000155">
    <property type="term" value="F:phosphorelay sensor kinase activity"/>
    <property type="evidence" value="ECO:0007669"/>
    <property type="project" value="InterPro"/>
</dbReference>
<dbReference type="PANTHER" id="PTHR43711">
    <property type="entry name" value="TWO-COMPONENT HISTIDINE KINASE"/>
    <property type="match status" value="1"/>
</dbReference>
<dbReference type="InterPro" id="IPR005467">
    <property type="entry name" value="His_kinase_dom"/>
</dbReference>
<feature type="transmembrane region" description="Helical" evidence="8">
    <location>
        <begin position="65"/>
        <end position="89"/>
    </location>
</feature>
<dbReference type="OrthoDB" id="1522284at2"/>
<evidence type="ECO:0000256" key="4">
    <source>
        <dbReference type="ARBA" id="ARBA00022679"/>
    </source>
</evidence>
<evidence type="ECO:0000313" key="11">
    <source>
        <dbReference type="Proteomes" id="UP000317010"/>
    </source>
</evidence>
<dbReference type="EC" id="2.7.13.3" evidence="2"/>
<keyword evidence="8" id="KW-0812">Transmembrane</keyword>
<dbReference type="InterPro" id="IPR003661">
    <property type="entry name" value="HisK_dim/P_dom"/>
</dbReference>
<dbReference type="Pfam" id="PF00512">
    <property type="entry name" value="HisKA"/>
    <property type="match status" value="1"/>
</dbReference>
<keyword evidence="3" id="KW-0597">Phosphoprotein</keyword>
<keyword evidence="6" id="KW-0902">Two-component regulatory system</keyword>
<dbReference type="InterPro" id="IPR004358">
    <property type="entry name" value="Sig_transdc_His_kin-like_C"/>
</dbReference>
<dbReference type="SMART" id="SM00388">
    <property type="entry name" value="HisKA"/>
    <property type="match status" value="1"/>
</dbReference>
<feature type="transmembrane region" description="Helical" evidence="8">
    <location>
        <begin position="132"/>
        <end position="150"/>
    </location>
</feature>
<name>A0A562UCI4_9SPHI</name>
<keyword evidence="8" id="KW-1133">Transmembrane helix</keyword>
<dbReference type="InterPro" id="IPR003594">
    <property type="entry name" value="HATPase_dom"/>
</dbReference>
<dbReference type="Proteomes" id="UP000317010">
    <property type="component" value="Unassembled WGS sequence"/>
</dbReference>
<feature type="transmembrane region" description="Helical" evidence="8">
    <location>
        <begin position="101"/>
        <end position="126"/>
    </location>
</feature>
<evidence type="ECO:0000256" key="5">
    <source>
        <dbReference type="ARBA" id="ARBA00022777"/>
    </source>
</evidence>
<dbReference type="InterPro" id="IPR036097">
    <property type="entry name" value="HisK_dim/P_sf"/>
</dbReference>
<dbReference type="Gene3D" id="1.10.287.130">
    <property type="match status" value="1"/>
</dbReference>
<dbReference type="CDD" id="cd00082">
    <property type="entry name" value="HisKA"/>
    <property type="match status" value="1"/>
</dbReference>
<feature type="coiled-coil region" evidence="7">
    <location>
        <begin position="155"/>
        <end position="182"/>
    </location>
</feature>
<dbReference type="EMBL" id="VLLI01000002">
    <property type="protein sequence ID" value="TWJ03532.1"/>
    <property type="molecule type" value="Genomic_DNA"/>
</dbReference>
<sequence length="415" mass="47066">MLAQTGGNLSASKMICDSLCHAGNKGSLKAQASMPIQIKDFFSKIFDTSDWPARWHCGTWSDFHGWLYIISDISIWAAYFAIPLLLFRIVKQRKDIPFSKVFWLFIAFIMLCGTSHLIDAIIFWWPAYRLSAIIRFATGVVSIITVYALYKIIPLIQKLRTLDQLEAEIEERKKAEQEARHQLILKQATEELMAKKDEFMSIASHELKTPITSVKASLQILQRMAYKSEALQPVAPFVNKAARQVNKLTDIIHELLDVTRIQAGKLELYKTEFNLLELIKECVDQCDVDGKKHKIQIEGDKELQVCADKNRLDQVLCNLLTNAIKYSPANFLINVCFEKLENGTIKISVADSGIGIPADKIENIFDRFYRVENTSQYYSGVGLGLFISSEIIKRHGGEIGVESQQGKGSTFWFAI</sequence>
<comment type="caution">
    <text evidence="10">The sequence shown here is derived from an EMBL/GenBank/DDBJ whole genome shotgun (WGS) entry which is preliminary data.</text>
</comment>
<comment type="catalytic activity">
    <reaction evidence="1">
        <text>ATP + protein L-histidine = ADP + protein N-phospho-L-histidine.</text>
        <dbReference type="EC" id="2.7.13.3"/>
    </reaction>
</comment>
<evidence type="ECO:0000256" key="1">
    <source>
        <dbReference type="ARBA" id="ARBA00000085"/>
    </source>
</evidence>
<dbReference type="AlphaFoldDB" id="A0A562UCI4"/>
<evidence type="ECO:0000313" key="10">
    <source>
        <dbReference type="EMBL" id="TWJ03532.1"/>
    </source>
</evidence>
<dbReference type="InterPro" id="IPR058544">
    <property type="entry name" value="ETR1_N"/>
</dbReference>
<dbReference type="InterPro" id="IPR036890">
    <property type="entry name" value="HATPase_C_sf"/>
</dbReference>
<evidence type="ECO:0000256" key="7">
    <source>
        <dbReference type="SAM" id="Coils"/>
    </source>
</evidence>
<dbReference type="RefSeq" id="WP_144910320.1">
    <property type="nucleotide sequence ID" value="NZ_VLLI01000002.1"/>
</dbReference>
<protein>
    <recommendedName>
        <fullName evidence="2">histidine kinase</fullName>
        <ecNumber evidence="2">2.7.13.3</ecNumber>
    </recommendedName>
</protein>
<dbReference type="PRINTS" id="PR00344">
    <property type="entry name" value="BCTRLSENSOR"/>
</dbReference>
<dbReference type="PANTHER" id="PTHR43711:SF31">
    <property type="entry name" value="HISTIDINE KINASE"/>
    <property type="match status" value="1"/>
</dbReference>
<evidence type="ECO:0000256" key="2">
    <source>
        <dbReference type="ARBA" id="ARBA00012438"/>
    </source>
</evidence>
<proteinExistence type="predicted"/>
<feature type="domain" description="Histidine kinase" evidence="9">
    <location>
        <begin position="202"/>
        <end position="415"/>
    </location>
</feature>
<dbReference type="Pfam" id="PF02518">
    <property type="entry name" value="HATPase_c"/>
    <property type="match status" value="1"/>
</dbReference>
<keyword evidence="4" id="KW-0808">Transferase</keyword>
<evidence type="ECO:0000256" key="6">
    <source>
        <dbReference type="ARBA" id="ARBA00023012"/>
    </source>
</evidence>
<keyword evidence="5" id="KW-0418">Kinase</keyword>
<accession>A0A562UCI4</accession>
<organism evidence="10 11">
    <name type="scientific">Mucilaginibacter frigoritolerans</name>
    <dbReference type="NCBI Taxonomy" id="652788"/>
    <lineage>
        <taxon>Bacteria</taxon>
        <taxon>Pseudomonadati</taxon>
        <taxon>Bacteroidota</taxon>
        <taxon>Sphingobacteriia</taxon>
        <taxon>Sphingobacteriales</taxon>
        <taxon>Sphingobacteriaceae</taxon>
        <taxon>Mucilaginibacter</taxon>
    </lineage>
</organism>
<evidence type="ECO:0000256" key="8">
    <source>
        <dbReference type="SAM" id="Phobius"/>
    </source>
</evidence>
<dbReference type="PROSITE" id="PS50109">
    <property type="entry name" value="HIS_KIN"/>
    <property type="match status" value="1"/>
</dbReference>